<feature type="region of interest" description="Disordered" evidence="1">
    <location>
        <begin position="96"/>
        <end position="135"/>
    </location>
</feature>
<comment type="caution">
    <text evidence="2">The sequence shown here is derived from an EMBL/GenBank/DDBJ whole genome shotgun (WGS) entry which is preliminary data.</text>
</comment>
<dbReference type="OrthoDB" id="4237153at2"/>
<dbReference type="EMBL" id="SMKU01000003">
    <property type="protein sequence ID" value="TDD97217.1"/>
    <property type="molecule type" value="Genomic_DNA"/>
</dbReference>
<dbReference type="InterPro" id="IPR057999">
    <property type="entry name" value="Gp49"/>
</dbReference>
<organism evidence="2 3">
    <name type="scientific">Actinomadura rubrisoli</name>
    <dbReference type="NCBI Taxonomy" id="2530368"/>
    <lineage>
        <taxon>Bacteria</taxon>
        <taxon>Bacillati</taxon>
        <taxon>Actinomycetota</taxon>
        <taxon>Actinomycetes</taxon>
        <taxon>Streptosporangiales</taxon>
        <taxon>Thermomonosporaceae</taxon>
        <taxon>Actinomadura</taxon>
    </lineage>
</organism>
<dbReference type="Pfam" id="PF25690">
    <property type="entry name" value="Phage_gp49"/>
    <property type="match status" value="1"/>
</dbReference>
<evidence type="ECO:0000313" key="2">
    <source>
        <dbReference type="EMBL" id="TDD97217.1"/>
    </source>
</evidence>
<sequence>MSDFIDPFATEPEAPADPVPVDEPGDSKAPPSSEEPNRFFIKLTLKAGASYEAEWINPSVSGRTADEAAENAVAMIQALKRYGVIDLNSTAAQYTRDQFKGQAKSRSGGNGFQNSSPSRPEGQNSLPPGVQPMSCAHGQRVYRSGKGAKGEWAALMCPVDDRSSQCSPAWRQKDGSFLVR</sequence>
<dbReference type="Proteomes" id="UP000294513">
    <property type="component" value="Unassembled WGS sequence"/>
</dbReference>
<evidence type="ECO:0000313" key="3">
    <source>
        <dbReference type="Proteomes" id="UP000294513"/>
    </source>
</evidence>
<proteinExistence type="predicted"/>
<feature type="region of interest" description="Disordered" evidence="1">
    <location>
        <begin position="161"/>
        <end position="180"/>
    </location>
</feature>
<reference evidence="2 3" key="1">
    <citation type="submission" date="2019-03" db="EMBL/GenBank/DDBJ databases">
        <title>Draft genome sequences of novel Actinobacteria.</title>
        <authorList>
            <person name="Sahin N."/>
            <person name="Ay H."/>
            <person name="Saygin H."/>
        </authorList>
    </citation>
    <scope>NUCLEOTIDE SEQUENCE [LARGE SCALE GENOMIC DNA]</scope>
    <source>
        <strain evidence="2 3">H3C3</strain>
    </source>
</reference>
<keyword evidence="3" id="KW-1185">Reference proteome</keyword>
<dbReference type="RefSeq" id="WP_131888977.1">
    <property type="nucleotide sequence ID" value="NZ_SMKU01000003.1"/>
</dbReference>
<gene>
    <name evidence="2" type="ORF">E1298_01920</name>
</gene>
<feature type="compositionally biased region" description="Polar residues" evidence="1">
    <location>
        <begin position="104"/>
        <end position="126"/>
    </location>
</feature>
<evidence type="ECO:0000256" key="1">
    <source>
        <dbReference type="SAM" id="MobiDB-lite"/>
    </source>
</evidence>
<dbReference type="AlphaFoldDB" id="A0A4V2YZH4"/>
<protein>
    <submittedName>
        <fullName evidence="2">Uncharacterized protein</fullName>
    </submittedName>
</protein>
<accession>A0A4V2YZH4</accession>
<feature type="region of interest" description="Disordered" evidence="1">
    <location>
        <begin position="1"/>
        <end position="37"/>
    </location>
</feature>
<name>A0A4V2YZH4_9ACTN</name>